<dbReference type="AlphaFoldDB" id="A0A8H9IZX4"/>
<feature type="region of interest" description="Disordered" evidence="1">
    <location>
        <begin position="18"/>
        <end position="58"/>
    </location>
</feature>
<keyword evidence="3" id="KW-1185">Reference proteome</keyword>
<dbReference type="EMBL" id="BNAV01000008">
    <property type="protein sequence ID" value="GHF71433.1"/>
    <property type="molecule type" value="Genomic_DNA"/>
</dbReference>
<evidence type="ECO:0000313" key="2">
    <source>
        <dbReference type="EMBL" id="GHF71433.1"/>
    </source>
</evidence>
<gene>
    <name evidence="2" type="ORF">GCM10017566_51640</name>
</gene>
<protein>
    <submittedName>
        <fullName evidence="2">Uncharacterized protein</fullName>
    </submittedName>
</protein>
<accession>A0A8H9IZX4</accession>
<evidence type="ECO:0000313" key="3">
    <source>
        <dbReference type="Proteomes" id="UP000658656"/>
    </source>
</evidence>
<sequence>MCHYRLAEVVAALARESAEVRDTPADQGFPNEERSREVLPAECSGVPAAEDNSSGGLC</sequence>
<dbReference type="Proteomes" id="UP000658656">
    <property type="component" value="Unassembled WGS sequence"/>
</dbReference>
<proteinExistence type="predicted"/>
<reference evidence="2" key="2">
    <citation type="submission" date="2020-09" db="EMBL/GenBank/DDBJ databases">
        <authorList>
            <person name="Sun Q."/>
            <person name="Zhou Y."/>
        </authorList>
    </citation>
    <scope>NUCLEOTIDE SEQUENCE</scope>
    <source>
        <strain evidence="2">CGMCC 4.7679</strain>
    </source>
</reference>
<organism evidence="2 3">
    <name type="scientific">Amycolatopsis bartoniae</name>
    <dbReference type="NCBI Taxonomy" id="941986"/>
    <lineage>
        <taxon>Bacteria</taxon>
        <taxon>Bacillati</taxon>
        <taxon>Actinomycetota</taxon>
        <taxon>Actinomycetes</taxon>
        <taxon>Pseudonocardiales</taxon>
        <taxon>Pseudonocardiaceae</taxon>
        <taxon>Amycolatopsis</taxon>
    </lineage>
</organism>
<comment type="caution">
    <text evidence="2">The sequence shown here is derived from an EMBL/GenBank/DDBJ whole genome shotgun (WGS) entry which is preliminary data.</text>
</comment>
<reference evidence="2" key="1">
    <citation type="journal article" date="2014" name="Int. J. Syst. Evol. Microbiol.">
        <title>Complete genome sequence of Corynebacterium casei LMG S-19264T (=DSM 44701T), isolated from a smear-ripened cheese.</title>
        <authorList>
            <consortium name="US DOE Joint Genome Institute (JGI-PGF)"/>
            <person name="Walter F."/>
            <person name="Albersmeier A."/>
            <person name="Kalinowski J."/>
            <person name="Ruckert C."/>
        </authorList>
    </citation>
    <scope>NUCLEOTIDE SEQUENCE</scope>
    <source>
        <strain evidence="2">CGMCC 4.7679</strain>
    </source>
</reference>
<name>A0A8H9IZX4_9PSEU</name>
<evidence type="ECO:0000256" key="1">
    <source>
        <dbReference type="SAM" id="MobiDB-lite"/>
    </source>
</evidence>